<accession>A0ABT0X157</accession>
<keyword evidence="1" id="KW-0812">Transmembrane</keyword>
<feature type="transmembrane region" description="Helical" evidence="1">
    <location>
        <begin position="50"/>
        <end position="70"/>
    </location>
</feature>
<reference evidence="2 3" key="1">
    <citation type="submission" date="2022-06" db="EMBL/GenBank/DDBJ databases">
        <title>Janthinobacterium kumbetensis sp. nov., isolated from spring water in Turkey.</title>
        <authorList>
            <person name="Inan Bektas K."/>
            <person name="Belduz A.A."/>
            <person name="Canakci S."/>
            <person name="Nalcaoglu A."/>
            <person name="Ceylan E."/>
            <person name="Kati H."/>
        </authorList>
    </citation>
    <scope>NUCLEOTIDE SEQUENCE [LARGE SCALE GENOMIC DNA]</scope>
    <source>
        <strain evidence="2 3">GK</strain>
    </source>
</reference>
<keyword evidence="3" id="KW-1185">Reference proteome</keyword>
<sequence length="129" mass="13834">MVHASGISGTSTHMSGRIDGDFIHGHAHTRSQTLLSRQAAGPTMQTHQKAGLIVLGVIIFVIAAVVFYQAGANGLFWIFVAGGVVSIALSQTTFVANWDKEAAALQDKYARTFMCHACGHRFIPVLKQP</sequence>
<proteinExistence type="predicted"/>
<keyword evidence="1" id="KW-1133">Transmembrane helix</keyword>
<gene>
    <name evidence="2" type="ORF">NCG91_26790</name>
</gene>
<evidence type="ECO:0000313" key="2">
    <source>
        <dbReference type="EMBL" id="MCM2569238.1"/>
    </source>
</evidence>
<evidence type="ECO:0000256" key="1">
    <source>
        <dbReference type="SAM" id="Phobius"/>
    </source>
</evidence>
<keyword evidence="1" id="KW-0472">Membrane</keyword>
<dbReference type="RefSeq" id="WP_251351884.1">
    <property type="nucleotide sequence ID" value="NZ_JAMQGR010000018.1"/>
</dbReference>
<dbReference type="Proteomes" id="UP001202243">
    <property type="component" value="Unassembled WGS sequence"/>
</dbReference>
<evidence type="ECO:0008006" key="4">
    <source>
        <dbReference type="Google" id="ProtNLM"/>
    </source>
</evidence>
<dbReference type="EMBL" id="JAMQGR010000018">
    <property type="protein sequence ID" value="MCM2569238.1"/>
    <property type="molecule type" value="Genomic_DNA"/>
</dbReference>
<evidence type="ECO:0000313" key="3">
    <source>
        <dbReference type="Proteomes" id="UP001202243"/>
    </source>
</evidence>
<name>A0ABT0X157_9BURK</name>
<feature type="transmembrane region" description="Helical" evidence="1">
    <location>
        <begin position="76"/>
        <end position="98"/>
    </location>
</feature>
<protein>
    <recommendedName>
        <fullName evidence="4">Zinc ribbon domain-containing protein</fullName>
    </recommendedName>
</protein>
<comment type="caution">
    <text evidence="2">The sequence shown here is derived from an EMBL/GenBank/DDBJ whole genome shotgun (WGS) entry which is preliminary data.</text>
</comment>
<organism evidence="2 3">
    <name type="scientific">Janthinobacterium kumbetense</name>
    <dbReference type="NCBI Taxonomy" id="2950280"/>
    <lineage>
        <taxon>Bacteria</taxon>
        <taxon>Pseudomonadati</taxon>
        <taxon>Pseudomonadota</taxon>
        <taxon>Betaproteobacteria</taxon>
        <taxon>Burkholderiales</taxon>
        <taxon>Oxalobacteraceae</taxon>
        <taxon>Janthinobacterium</taxon>
    </lineage>
</organism>